<reference evidence="1" key="1">
    <citation type="journal article" date="2021" name="Proc. Natl. Acad. Sci. U.S.A.">
        <title>A Catalog of Tens of Thousands of Viruses from Human Metagenomes Reveals Hidden Associations with Chronic Diseases.</title>
        <authorList>
            <person name="Tisza M.J."/>
            <person name="Buck C.B."/>
        </authorList>
    </citation>
    <scope>NUCLEOTIDE SEQUENCE</scope>
    <source>
        <strain evidence="1">CtfWC31</strain>
    </source>
</reference>
<name>A0A8S5N654_9CAUD</name>
<protein>
    <submittedName>
        <fullName evidence="1">Uncharacterized protein</fullName>
    </submittedName>
</protein>
<sequence>MKNLVNTESFKAVTIAEVEAQVKAELTDNGFIVVEDKAAAEQYFKDNFEEEGYVGSETAQQFDIISEVDGGWATTTTVKIEAHYIDAGSDDYVYTVTVTED</sequence>
<accession>A0A8S5N654</accession>
<evidence type="ECO:0000313" key="1">
    <source>
        <dbReference type="EMBL" id="DAD90161.1"/>
    </source>
</evidence>
<proteinExistence type="predicted"/>
<organism evidence="1">
    <name type="scientific">Siphoviridae sp. ctfWC31</name>
    <dbReference type="NCBI Taxonomy" id="2826414"/>
    <lineage>
        <taxon>Viruses</taxon>
        <taxon>Duplodnaviria</taxon>
        <taxon>Heunggongvirae</taxon>
        <taxon>Uroviricota</taxon>
        <taxon>Caudoviricetes</taxon>
    </lineage>
</organism>
<dbReference type="EMBL" id="BK015078">
    <property type="protein sequence ID" value="DAD90161.1"/>
    <property type="molecule type" value="Genomic_DNA"/>
</dbReference>